<dbReference type="InParanoid" id="A0A0C2YKL5"/>
<evidence type="ECO:0000313" key="2">
    <source>
        <dbReference type="Proteomes" id="UP000053989"/>
    </source>
</evidence>
<gene>
    <name evidence="1" type="ORF">SCLCIDRAFT_12358</name>
</gene>
<proteinExistence type="predicted"/>
<evidence type="ECO:0000313" key="1">
    <source>
        <dbReference type="EMBL" id="KIM50313.1"/>
    </source>
</evidence>
<dbReference type="AlphaFoldDB" id="A0A0C2YKL5"/>
<name>A0A0C2YKL5_9AGAM</name>
<dbReference type="EMBL" id="KN822514">
    <property type="protein sequence ID" value="KIM50313.1"/>
    <property type="molecule type" value="Genomic_DNA"/>
</dbReference>
<sequence length="158" mass="17843">MNPPFSSQFYCCESHPGKMGSSLGDRASEWLDGIIYPGEDASTPSVLDRGQFHVHPVAGGQHTILDAFRLFEQEVLVDTCLLRHLQFMIDQWYWRKHAESLGQSSCEYRTDFMRADFSPPMGTPVAEWVILCLTDGVLSDGIGLENEYHFQCLYCAGE</sequence>
<dbReference type="HOGENOM" id="CLU_1670435_0_0_1"/>
<keyword evidence="2" id="KW-1185">Reference proteome</keyword>
<dbReference type="Proteomes" id="UP000053989">
    <property type="component" value="Unassembled WGS sequence"/>
</dbReference>
<organism evidence="1 2">
    <name type="scientific">Scleroderma citrinum Foug A</name>
    <dbReference type="NCBI Taxonomy" id="1036808"/>
    <lineage>
        <taxon>Eukaryota</taxon>
        <taxon>Fungi</taxon>
        <taxon>Dikarya</taxon>
        <taxon>Basidiomycota</taxon>
        <taxon>Agaricomycotina</taxon>
        <taxon>Agaricomycetes</taxon>
        <taxon>Agaricomycetidae</taxon>
        <taxon>Boletales</taxon>
        <taxon>Sclerodermatineae</taxon>
        <taxon>Sclerodermataceae</taxon>
        <taxon>Scleroderma</taxon>
    </lineage>
</organism>
<accession>A0A0C2YKL5</accession>
<protein>
    <submittedName>
        <fullName evidence="1">Uncharacterized protein</fullName>
    </submittedName>
</protein>
<reference evidence="1 2" key="1">
    <citation type="submission" date="2014-04" db="EMBL/GenBank/DDBJ databases">
        <authorList>
            <consortium name="DOE Joint Genome Institute"/>
            <person name="Kuo A."/>
            <person name="Kohler A."/>
            <person name="Nagy L.G."/>
            <person name="Floudas D."/>
            <person name="Copeland A."/>
            <person name="Barry K.W."/>
            <person name="Cichocki N."/>
            <person name="Veneault-Fourrey C."/>
            <person name="LaButti K."/>
            <person name="Lindquist E.A."/>
            <person name="Lipzen A."/>
            <person name="Lundell T."/>
            <person name="Morin E."/>
            <person name="Murat C."/>
            <person name="Sun H."/>
            <person name="Tunlid A."/>
            <person name="Henrissat B."/>
            <person name="Grigoriev I.V."/>
            <person name="Hibbett D.S."/>
            <person name="Martin F."/>
            <person name="Nordberg H.P."/>
            <person name="Cantor M.N."/>
            <person name="Hua S.X."/>
        </authorList>
    </citation>
    <scope>NUCLEOTIDE SEQUENCE [LARGE SCALE GENOMIC DNA]</scope>
    <source>
        <strain evidence="1 2">Foug A</strain>
    </source>
</reference>
<reference evidence="2" key="2">
    <citation type="submission" date="2015-01" db="EMBL/GenBank/DDBJ databases">
        <title>Evolutionary Origins and Diversification of the Mycorrhizal Mutualists.</title>
        <authorList>
            <consortium name="DOE Joint Genome Institute"/>
            <consortium name="Mycorrhizal Genomics Consortium"/>
            <person name="Kohler A."/>
            <person name="Kuo A."/>
            <person name="Nagy L.G."/>
            <person name="Floudas D."/>
            <person name="Copeland A."/>
            <person name="Barry K.W."/>
            <person name="Cichocki N."/>
            <person name="Veneault-Fourrey C."/>
            <person name="LaButti K."/>
            <person name="Lindquist E.A."/>
            <person name="Lipzen A."/>
            <person name="Lundell T."/>
            <person name="Morin E."/>
            <person name="Murat C."/>
            <person name="Riley R."/>
            <person name="Ohm R."/>
            <person name="Sun H."/>
            <person name="Tunlid A."/>
            <person name="Henrissat B."/>
            <person name="Grigoriev I.V."/>
            <person name="Hibbett D.S."/>
            <person name="Martin F."/>
        </authorList>
    </citation>
    <scope>NUCLEOTIDE SEQUENCE [LARGE SCALE GENOMIC DNA]</scope>
    <source>
        <strain evidence="2">Foug A</strain>
    </source>
</reference>